<feature type="domain" description="BHLH" evidence="11">
    <location>
        <begin position="303"/>
        <end position="356"/>
    </location>
</feature>
<dbReference type="AlphaFoldDB" id="A0A673AAB7"/>
<keyword evidence="9" id="KW-0175">Coiled coil</keyword>
<proteinExistence type="inferred from homology"/>
<evidence type="ECO:0000256" key="8">
    <source>
        <dbReference type="ARBA" id="ARBA00023242"/>
    </source>
</evidence>
<feature type="compositionally biased region" description="Low complexity" evidence="10">
    <location>
        <begin position="507"/>
        <end position="526"/>
    </location>
</feature>
<dbReference type="GO" id="GO:0005737">
    <property type="term" value="C:cytoplasm"/>
    <property type="evidence" value="ECO:0007669"/>
    <property type="project" value="UniProtKB-SubCell"/>
</dbReference>
<keyword evidence="5" id="KW-0238">DNA-binding</keyword>
<feature type="region of interest" description="Disordered" evidence="10">
    <location>
        <begin position="192"/>
        <end position="218"/>
    </location>
</feature>
<reference evidence="12" key="2">
    <citation type="submission" date="2025-08" db="UniProtKB">
        <authorList>
            <consortium name="Ensembl"/>
        </authorList>
    </citation>
    <scope>IDENTIFICATION</scope>
</reference>
<dbReference type="GO" id="GO:0005634">
    <property type="term" value="C:nucleus"/>
    <property type="evidence" value="ECO:0007669"/>
    <property type="project" value="UniProtKB-SubCell"/>
</dbReference>
<keyword evidence="13" id="KW-1185">Reference proteome</keyword>
<dbReference type="InterPro" id="IPR021802">
    <property type="entry name" value="MiT/TFE_C"/>
</dbReference>
<dbReference type="GO" id="GO:0000981">
    <property type="term" value="F:DNA-binding transcription factor activity, RNA polymerase II-specific"/>
    <property type="evidence" value="ECO:0007669"/>
    <property type="project" value="TreeGrafter"/>
</dbReference>
<reference evidence="12" key="3">
    <citation type="submission" date="2025-09" db="UniProtKB">
        <authorList>
            <consortium name="Ensembl"/>
        </authorList>
    </citation>
    <scope>IDENTIFICATION</scope>
</reference>
<keyword evidence="8" id="KW-0539">Nucleus</keyword>
<evidence type="ECO:0000256" key="5">
    <source>
        <dbReference type="ARBA" id="ARBA00023125"/>
    </source>
</evidence>
<dbReference type="Pfam" id="PF11851">
    <property type="entry name" value="DUF3371"/>
    <property type="match status" value="1"/>
</dbReference>
<evidence type="ECO:0000313" key="12">
    <source>
        <dbReference type="Ensembl" id="ENSSORP00005026216.1"/>
    </source>
</evidence>
<evidence type="ECO:0000256" key="1">
    <source>
        <dbReference type="ARBA" id="ARBA00004123"/>
    </source>
</evidence>
<feature type="compositionally biased region" description="Low complexity" evidence="10">
    <location>
        <begin position="117"/>
        <end position="147"/>
    </location>
</feature>
<evidence type="ECO:0000313" key="13">
    <source>
        <dbReference type="Proteomes" id="UP000472271"/>
    </source>
</evidence>
<dbReference type="PROSITE" id="PS50888">
    <property type="entry name" value="BHLH"/>
    <property type="match status" value="1"/>
</dbReference>
<evidence type="ECO:0000259" key="11">
    <source>
        <dbReference type="PROSITE" id="PS50888"/>
    </source>
</evidence>
<protein>
    <submittedName>
        <fullName evidence="12">Transcription factor E3-like</fullName>
    </submittedName>
</protein>
<dbReference type="OrthoDB" id="6242697at2759"/>
<reference evidence="12" key="1">
    <citation type="submission" date="2019-06" db="EMBL/GenBank/DDBJ databases">
        <authorList>
            <consortium name="Wellcome Sanger Institute Data Sharing"/>
        </authorList>
    </citation>
    <scope>NUCLEOTIDE SEQUENCE [LARGE SCALE GENOMIC DNA]</scope>
</reference>
<dbReference type="Proteomes" id="UP000472271">
    <property type="component" value="Chromosome 7"/>
</dbReference>
<dbReference type="InParanoid" id="A0A673AAB7"/>
<feature type="compositionally biased region" description="Polar residues" evidence="10">
    <location>
        <begin position="203"/>
        <end position="212"/>
    </location>
</feature>
<evidence type="ECO:0000256" key="7">
    <source>
        <dbReference type="ARBA" id="ARBA00023163"/>
    </source>
</evidence>
<evidence type="ECO:0000256" key="9">
    <source>
        <dbReference type="SAM" id="Coils"/>
    </source>
</evidence>
<keyword evidence="4" id="KW-0805">Transcription regulation</keyword>
<evidence type="ECO:0000256" key="10">
    <source>
        <dbReference type="SAM" id="MobiDB-lite"/>
    </source>
</evidence>
<evidence type="ECO:0000256" key="2">
    <source>
        <dbReference type="ARBA" id="ARBA00004496"/>
    </source>
</evidence>
<feature type="region of interest" description="Disordered" evidence="10">
    <location>
        <begin position="1"/>
        <end position="33"/>
    </location>
</feature>
<feature type="coiled-coil region" evidence="9">
    <location>
        <begin position="356"/>
        <end position="390"/>
    </location>
</feature>
<evidence type="ECO:0000256" key="4">
    <source>
        <dbReference type="ARBA" id="ARBA00023015"/>
    </source>
</evidence>
<feature type="region of interest" description="Disordered" evidence="10">
    <location>
        <begin position="492"/>
        <end position="526"/>
    </location>
</feature>
<dbReference type="InterPro" id="IPR036638">
    <property type="entry name" value="HLH_DNA-bd_sf"/>
</dbReference>
<dbReference type="Ensembl" id="ENSSORT00005026988.1">
    <property type="protein sequence ID" value="ENSSORP00005026216.1"/>
    <property type="gene ID" value="ENSSORG00005012583.1"/>
</dbReference>
<dbReference type="PANTHER" id="PTHR45776">
    <property type="entry name" value="MIP04163P"/>
    <property type="match status" value="1"/>
</dbReference>
<accession>A0A673AAB7</accession>
<dbReference type="CDD" id="cd18926">
    <property type="entry name" value="bHLHzip_MITF"/>
    <property type="match status" value="1"/>
</dbReference>
<dbReference type="Gene3D" id="4.10.280.10">
    <property type="entry name" value="Helix-loop-helix DNA-binding domain"/>
    <property type="match status" value="1"/>
</dbReference>
<comment type="similarity">
    <text evidence="3">Belongs to the MiT/TFE family.</text>
</comment>
<keyword evidence="6" id="KW-0010">Activator</keyword>
<name>A0A673AAB7_9TELE</name>
<feature type="region of interest" description="Disordered" evidence="10">
    <location>
        <begin position="117"/>
        <end position="148"/>
    </location>
</feature>
<keyword evidence="7" id="KW-0804">Transcription</keyword>
<dbReference type="InterPro" id="IPR031867">
    <property type="entry name" value="MiT/TFE_N"/>
</dbReference>
<comment type="subcellular location">
    <subcellularLocation>
        <location evidence="2">Cytoplasm</location>
    </subcellularLocation>
    <subcellularLocation>
        <location evidence="1">Nucleus</location>
    </subcellularLocation>
</comment>
<sequence length="526" mass="56558">MSAVGPDQIKTGDQTRTGAGSEPDPQEEEAGVLQPQTVFVILDSAETLNLVRVESGIVADIEVDSLLPSDCDTFYQIKSQPISISTSASSSSSSSSSLPSAMPSRVLMRQDLMRQQALEQQQKEAQQQMLRPHSDSSPISMSVTSSSCRPPAQVPVEVLKVQTHLENPTRYHIQQAQRQQVKQYLSTTQATKTAIQKAAGASPSPSHQSGPAPSSPREEIEDAVIDDIISLESSLNDEYLTLIDSGLPLATTMPVSGNTLDVYGSGGMATPTITISNSCPADLRAVKTELSDVEAKALIKERQKKDNHNLIERRRRFNINDRIKELGVLVPKASDPEMRWNKGTILKASVDYIRKLQKEQQRTREMEERQRKLENTNRSLLLRIQELEVQARLHGLSSSSSASPPPPSSSSSSSSLNPTVANPQALLSAPLPHPFSSSSSPSLVTPPLGLDALSFVELDDPQGASAVFSPDLMADVGLAALDGLGDILMEDAGDPLSPVSGGDPLLSCGASKTSSRRSSFSMDEDL</sequence>
<organism evidence="12 13">
    <name type="scientific">Sphaeramia orbicularis</name>
    <name type="common">orbiculate cardinalfish</name>
    <dbReference type="NCBI Taxonomy" id="375764"/>
    <lineage>
        <taxon>Eukaryota</taxon>
        <taxon>Metazoa</taxon>
        <taxon>Chordata</taxon>
        <taxon>Craniata</taxon>
        <taxon>Vertebrata</taxon>
        <taxon>Euteleostomi</taxon>
        <taxon>Actinopterygii</taxon>
        <taxon>Neopterygii</taxon>
        <taxon>Teleostei</taxon>
        <taxon>Neoteleostei</taxon>
        <taxon>Acanthomorphata</taxon>
        <taxon>Gobiaria</taxon>
        <taxon>Kurtiformes</taxon>
        <taxon>Apogonoidei</taxon>
        <taxon>Apogonidae</taxon>
        <taxon>Apogoninae</taxon>
        <taxon>Sphaeramia</taxon>
    </lineage>
</organism>
<dbReference type="Pfam" id="PF15951">
    <property type="entry name" value="MITF_TFEB_C_3_N"/>
    <property type="match status" value="1"/>
</dbReference>
<dbReference type="FunFam" id="4.10.280.10:FF:000003">
    <property type="entry name" value="microphthalmia-associated transcription factor isoform X1"/>
    <property type="match status" value="1"/>
</dbReference>
<feature type="region of interest" description="Disordered" evidence="10">
    <location>
        <begin position="395"/>
        <end position="420"/>
    </location>
</feature>
<dbReference type="GO" id="GO:0046983">
    <property type="term" value="F:protein dimerization activity"/>
    <property type="evidence" value="ECO:0007669"/>
    <property type="project" value="InterPro"/>
</dbReference>
<dbReference type="PANTHER" id="PTHR45776:SF3">
    <property type="entry name" value="TRANSCRIPTION FACTOR E3"/>
    <property type="match status" value="1"/>
</dbReference>
<evidence type="ECO:0000256" key="3">
    <source>
        <dbReference type="ARBA" id="ARBA00008289"/>
    </source>
</evidence>
<dbReference type="InterPro" id="IPR011598">
    <property type="entry name" value="bHLH_dom"/>
</dbReference>
<gene>
    <name evidence="12" type="primary">tfe3a</name>
</gene>
<dbReference type="GO" id="GO:0000978">
    <property type="term" value="F:RNA polymerase II cis-regulatory region sequence-specific DNA binding"/>
    <property type="evidence" value="ECO:0007669"/>
    <property type="project" value="TreeGrafter"/>
</dbReference>
<dbReference type="SUPFAM" id="SSF47459">
    <property type="entry name" value="HLH, helix-loop-helix DNA-binding domain"/>
    <property type="match status" value="1"/>
</dbReference>
<dbReference type="Pfam" id="PF00010">
    <property type="entry name" value="HLH"/>
    <property type="match status" value="1"/>
</dbReference>
<dbReference type="SMART" id="SM00353">
    <property type="entry name" value="HLH"/>
    <property type="match status" value="1"/>
</dbReference>
<evidence type="ECO:0000256" key="6">
    <source>
        <dbReference type="ARBA" id="ARBA00023159"/>
    </source>
</evidence>